<dbReference type="Pfam" id="PF14100">
    <property type="entry name" value="DUF6807"/>
    <property type="match status" value="1"/>
</dbReference>
<evidence type="ECO:0000256" key="1">
    <source>
        <dbReference type="ARBA" id="ARBA00023002"/>
    </source>
</evidence>
<dbReference type="Pfam" id="PF01408">
    <property type="entry name" value="GFO_IDH_MocA"/>
    <property type="match status" value="1"/>
</dbReference>
<feature type="domain" description="GFO/IDH/MocA-like oxidoreductase" evidence="4">
    <location>
        <begin position="150"/>
        <end position="272"/>
    </location>
</feature>
<evidence type="ECO:0000313" key="5">
    <source>
        <dbReference type="EMBL" id="GAA3058270.1"/>
    </source>
</evidence>
<dbReference type="EMBL" id="BAAAVT010000005">
    <property type="protein sequence ID" value="GAA3058270.1"/>
    <property type="molecule type" value="Genomic_DNA"/>
</dbReference>
<dbReference type="InterPro" id="IPR036291">
    <property type="entry name" value="NAD(P)-bd_dom_sf"/>
</dbReference>
<dbReference type="Pfam" id="PF22725">
    <property type="entry name" value="GFO_IDH_MocA_C3"/>
    <property type="match status" value="1"/>
</dbReference>
<dbReference type="PANTHER" id="PTHR43818:SF11">
    <property type="entry name" value="BCDNA.GH03377"/>
    <property type="match status" value="1"/>
</dbReference>
<keyword evidence="2" id="KW-0520">NAD</keyword>
<protein>
    <recommendedName>
        <fullName evidence="7">Oxidoreductase</fullName>
    </recommendedName>
</protein>
<evidence type="ECO:0000259" key="4">
    <source>
        <dbReference type="Pfam" id="PF22725"/>
    </source>
</evidence>
<dbReference type="InterPro" id="IPR029475">
    <property type="entry name" value="DUF6807"/>
</dbReference>
<keyword evidence="6" id="KW-1185">Reference proteome</keyword>
<comment type="caution">
    <text evidence="5">The sequence shown here is derived from an EMBL/GenBank/DDBJ whole genome shotgun (WGS) entry which is preliminary data.</text>
</comment>
<proteinExistence type="predicted"/>
<evidence type="ECO:0000313" key="6">
    <source>
        <dbReference type="Proteomes" id="UP001500236"/>
    </source>
</evidence>
<evidence type="ECO:0000256" key="2">
    <source>
        <dbReference type="ARBA" id="ARBA00023027"/>
    </source>
</evidence>
<dbReference type="Proteomes" id="UP001500236">
    <property type="component" value="Unassembled WGS sequence"/>
</dbReference>
<reference evidence="6" key="1">
    <citation type="journal article" date="2019" name="Int. J. Syst. Evol. Microbiol.">
        <title>The Global Catalogue of Microorganisms (GCM) 10K type strain sequencing project: providing services to taxonomists for standard genome sequencing and annotation.</title>
        <authorList>
            <consortium name="The Broad Institute Genomics Platform"/>
            <consortium name="The Broad Institute Genome Sequencing Center for Infectious Disease"/>
            <person name="Wu L."/>
            <person name="Ma J."/>
        </authorList>
    </citation>
    <scope>NUCLEOTIDE SEQUENCE [LARGE SCALE GENOMIC DNA]</scope>
    <source>
        <strain evidence="6">JCM 14309</strain>
    </source>
</reference>
<dbReference type="Gene3D" id="3.40.50.720">
    <property type="entry name" value="NAD(P)-binding Rossmann-like Domain"/>
    <property type="match status" value="1"/>
</dbReference>
<evidence type="ECO:0000259" key="3">
    <source>
        <dbReference type="Pfam" id="PF01408"/>
    </source>
</evidence>
<keyword evidence="1" id="KW-0560">Oxidoreductase</keyword>
<dbReference type="SUPFAM" id="SSF51735">
    <property type="entry name" value="NAD(P)-binding Rossmann-fold domains"/>
    <property type="match status" value="1"/>
</dbReference>
<accession>A0ABP6LTH8</accession>
<dbReference type="RefSeq" id="WP_344684736.1">
    <property type="nucleotide sequence ID" value="NZ_BAAAVT010000005.1"/>
</dbReference>
<feature type="domain" description="Gfo/Idh/MocA-like oxidoreductase N-terminal" evidence="3">
    <location>
        <begin position="11"/>
        <end position="128"/>
    </location>
</feature>
<dbReference type="Gene3D" id="3.30.360.10">
    <property type="entry name" value="Dihydrodipicolinate Reductase, domain 2"/>
    <property type="match status" value="1"/>
</dbReference>
<dbReference type="InterPro" id="IPR055170">
    <property type="entry name" value="GFO_IDH_MocA-like_dom"/>
</dbReference>
<dbReference type="PANTHER" id="PTHR43818">
    <property type="entry name" value="BCDNA.GH03377"/>
    <property type="match status" value="1"/>
</dbReference>
<organism evidence="5 6">
    <name type="scientific">Nesterenkonia aethiopica</name>
    <dbReference type="NCBI Taxonomy" id="269144"/>
    <lineage>
        <taxon>Bacteria</taxon>
        <taxon>Bacillati</taxon>
        <taxon>Actinomycetota</taxon>
        <taxon>Actinomycetes</taxon>
        <taxon>Micrococcales</taxon>
        <taxon>Micrococcaceae</taxon>
        <taxon>Nesterenkonia</taxon>
    </lineage>
</organism>
<evidence type="ECO:0008006" key="7">
    <source>
        <dbReference type="Google" id="ProtNLM"/>
    </source>
</evidence>
<dbReference type="SUPFAM" id="SSF55347">
    <property type="entry name" value="Glyceraldehyde-3-phosphate dehydrogenase-like, C-terminal domain"/>
    <property type="match status" value="1"/>
</dbReference>
<dbReference type="InterPro" id="IPR000683">
    <property type="entry name" value="Gfo/Idh/MocA-like_OxRdtase_N"/>
</dbReference>
<name>A0ABP6LTH8_9MICC</name>
<gene>
    <name evidence="5" type="ORF">GCM10010529_10080</name>
</gene>
<sequence>MTAEGSAPTSVLLVGLDGFGRQHLLNLQRLAASGKARLIAGASYSDPGPEVRGDIPVHPTLTEAREAGHRPDVVIVSTPINTHRDLALEALEMGADVLLEKPPTATFAQYEELLDAADRLGRRIQVGFQSLGSHALPALEELLAAPDAPGAIGQLRAVGATGLWLRREAYYARAPWAGRRVLDGVQVVDGVITNPLAHAVRTALHIAGARDADDVAQLGTELLHAHRIEADDTSTVSLRTTEGIPVTAALTLCAPEDHRPPWVTIYGTEGHAVLYYTEDRLEITPNREAPFNAGDAGEPRTLEFERSNLLENLIDVRTGEAERLLSPLRESGAFMRVLEEVRTAEDPAQIGEEHVEQVDSGPERHPVIPHIEDYAARAVKAPSTFSSLGAPWAAPAATSGSLALPGADADEAQTVAELRTGDDISPTDSPRPFLDRVRTRGGVLVSDQQPLDHTWHLGVGVALQDVDGTNFWGGRTYTREDGRYIWRDDHGRIVIRAQQLDDDAHSQRLAQQLEWIDRTGATLLREDREVTVTGRDERSWVLDFRFALAPAVDRGVSLGSPGSNGRAGGGYGGFFWRLPALREAEIFTAQASGEEDVHGSVSDWLAISGRFDAAQVAPHLGAGEATLVLASADEDPWFVRYSGYPGVGRSLAWDAPVVARPGEPVARRVRAAVVDGLMDREAAAALGAELSTAPSPTTR</sequence>
<dbReference type="InterPro" id="IPR050463">
    <property type="entry name" value="Gfo/Idh/MocA_oxidrdct_glycsds"/>
</dbReference>